<dbReference type="SUPFAM" id="SSF52980">
    <property type="entry name" value="Restriction endonuclease-like"/>
    <property type="match status" value="1"/>
</dbReference>
<protein>
    <submittedName>
        <fullName evidence="9">Multidrug MFS transporter</fullName>
    </submittedName>
</protein>
<keyword evidence="5" id="KW-0238">DNA-binding</keyword>
<dbReference type="EMBL" id="AP018553">
    <property type="protein sequence ID" value="BBD71885.1"/>
    <property type="molecule type" value="Genomic_DNA"/>
</dbReference>
<dbReference type="GO" id="GO:0003697">
    <property type="term" value="F:single-stranded DNA binding"/>
    <property type="evidence" value="ECO:0007669"/>
    <property type="project" value="TreeGrafter"/>
</dbReference>
<organism evidence="9 11">
    <name type="scientific">Sulfodiicoccus acidiphilus</name>
    <dbReference type="NCBI Taxonomy" id="1670455"/>
    <lineage>
        <taxon>Archaea</taxon>
        <taxon>Thermoproteota</taxon>
        <taxon>Thermoprotei</taxon>
        <taxon>Sulfolobales</taxon>
        <taxon>Sulfolobaceae</taxon>
        <taxon>Sulfodiicoccus</taxon>
    </lineage>
</organism>
<dbReference type="PANTHER" id="PTHR10150">
    <property type="entry name" value="DNA REPAIR ENDONUCLEASE XPF"/>
    <property type="match status" value="1"/>
</dbReference>
<dbReference type="InterPro" id="IPR010994">
    <property type="entry name" value="RuvA_2-like"/>
</dbReference>
<accession>A0A348B133</accession>
<dbReference type="EMBL" id="BMQS01000005">
    <property type="protein sequence ID" value="GGT91206.1"/>
    <property type="molecule type" value="Genomic_DNA"/>
</dbReference>
<dbReference type="GO" id="GO:1901255">
    <property type="term" value="P:nucleotide-excision repair involved in interstrand cross-link repair"/>
    <property type="evidence" value="ECO:0007669"/>
    <property type="project" value="TreeGrafter"/>
</dbReference>
<evidence type="ECO:0000313" key="9">
    <source>
        <dbReference type="EMBL" id="BBD71885.1"/>
    </source>
</evidence>
<reference evidence="10" key="4">
    <citation type="submission" date="2020-09" db="EMBL/GenBank/DDBJ databases">
        <authorList>
            <person name="Sun Q."/>
            <person name="Ohkuma M."/>
        </authorList>
    </citation>
    <scope>NUCLEOTIDE SEQUENCE</scope>
    <source>
        <strain evidence="10">JCM 31740</strain>
    </source>
</reference>
<gene>
    <name evidence="10" type="ORF">GCM10007116_06150</name>
    <name evidence="9" type="ORF">HS1genome_0274</name>
</gene>
<keyword evidence="4" id="KW-0378">Hydrolase</keyword>
<evidence type="ECO:0000256" key="7">
    <source>
        <dbReference type="SAM" id="MobiDB-lite"/>
    </source>
</evidence>
<evidence type="ECO:0000259" key="8">
    <source>
        <dbReference type="SMART" id="SM00891"/>
    </source>
</evidence>
<sequence>MSYFVVRIYVDVREKASGVPDRLGLLGVTVIVRQLTVADYVLAEGVGLERKSVRDLASSVFDGRLFDQAERLSESYRKAFLLIEGDLGLLERYVSNFKAIDLAVASVVADYDLRLVYSRDQEESAQILKKLAEKLQEGRASNISLHSKPKLSTLREKQLYLLQSLPNVGPKLSQRILDRFPTLAEFFEAPLPKLEEVLGRAKAEEVFKLLHSSSKGKRDSNNSLLDYLESSKDEGG</sequence>
<keyword evidence="6" id="KW-0234">DNA repair</keyword>
<reference evidence="10" key="1">
    <citation type="journal article" date="2014" name="Int. J. Syst. Evol. Microbiol.">
        <title>Complete genome sequence of Corynebacterium casei LMG S-19264T (=DSM 44701T), isolated from a smear-ripened cheese.</title>
        <authorList>
            <consortium name="US DOE Joint Genome Institute (JGI-PGF)"/>
            <person name="Walter F."/>
            <person name="Albersmeier A."/>
            <person name="Kalinowski J."/>
            <person name="Ruckert C."/>
        </authorList>
    </citation>
    <scope>NUCLEOTIDE SEQUENCE</scope>
    <source>
        <strain evidence="10">JCM 31740</strain>
    </source>
</reference>
<dbReference type="InterPro" id="IPR011335">
    <property type="entry name" value="Restrct_endonuc-II-like"/>
</dbReference>
<evidence type="ECO:0000256" key="3">
    <source>
        <dbReference type="ARBA" id="ARBA00022763"/>
    </source>
</evidence>
<evidence type="ECO:0000256" key="5">
    <source>
        <dbReference type="ARBA" id="ARBA00023125"/>
    </source>
</evidence>
<feature type="domain" description="ERCC4" evidence="8">
    <location>
        <begin position="7"/>
        <end position="87"/>
    </location>
</feature>
<feature type="region of interest" description="Disordered" evidence="7">
    <location>
        <begin position="212"/>
        <end position="236"/>
    </location>
</feature>
<reference evidence="11" key="2">
    <citation type="submission" date="2018-04" db="EMBL/GenBank/DDBJ databases">
        <title>Complete genome sequence of Sulfodiicoccus acidiphilus strain HS-1.</title>
        <authorList>
            <person name="Sakai H.D."/>
            <person name="Kurosawa N."/>
        </authorList>
    </citation>
    <scope>NUCLEOTIDE SEQUENCE [LARGE SCALE GENOMIC DNA]</scope>
    <source>
        <strain evidence="11">HS-1</strain>
    </source>
</reference>
<dbReference type="InterPro" id="IPR006166">
    <property type="entry name" value="ERCC4_domain"/>
</dbReference>
<dbReference type="CDD" id="cd20075">
    <property type="entry name" value="XPF_nuclease_XPF_arch"/>
    <property type="match status" value="1"/>
</dbReference>
<dbReference type="AlphaFoldDB" id="A0A348B133"/>
<keyword evidence="3" id="KW-0227">DNA damage</keyword>
<dbReference type="Pfam" id="PF02732">
    <property type="entry name" value="ERCC4"/>
    <property type="match status" value="1"/>
</dbReference>
<keyword evidence="11" id="KW-1185">Reference proteome</keyword>
<evidence type="ECO:0000313" key="10">
    <source>
        <dbReference type="EMBL" id="GGT91206.1"/>
    </source>
</evidence>
<dbReference type="PANTHER" id="PTHR10150:SF0">
    <property type="entry name" value="DNA REPAIR ENDONUCLEASE XPF"/>
    <property type="match status" value="1"/>
</dbReference>
<dbReference type="SUPFAM" id="SSF47781">
    <property type="entry name" value="RuvA domain 2-like"/>
    <property type="match status" value="1"/>
</dbReference>
<evidence type="ECO:0000256" key="1">
    <source>
        <dbReference type="ARBA" id="ARBA00022722"/>
    </source>
</evidence>
<dbReference type="Proteomes" id="UP000616143">
    <property type="component" value="Unassembled WGS sequence"/>
</dbReference>
<name>A0A348B133_9CREN</name>
<dbReference type="Gene3D" id="1.10.150.20">
    <property type="entry name" value="5' to 3' exonuclease, C-terminal subdomain"/>
    <property type="match status" value="1"/>
</dbReference>
<reference evidence="9" key="3">
    <citation type="journal article" date="2019" name="BMC Res. Notes">
        <title>Complete genome sequence of the Sulfodiicoccus acidiphilus strain HS-1T, the first crenarchaeon that lacks polB3, isolated from an acidic hot spring in Ohwaku-dani, Hakone, Japan.</title>
        <authorList>
            <person name="Sakai H.D."/>
            <person name="Kurosawa N."/>
        </authorList>
    </citation>
    <scope>NUCLEOTIDE SEQUENCE</scope>
    <source>
        <strain evidence="9">HS-1</strain>
    </source>
</reference>
<dbReference type="Proteomes" id="UP000276741">
    <property type="component" value="Chromosome"/>
</dbReference>
<dbReference type="KEGG" id="sacd:HS1genome_0274"/>
<evidence type="ECO:0000313" key="11">
    <source>
        <dbReference type="Proteomes" id="UP000276741"/>
    </source>
</evidence>
<dbReference type="GO" id="GO:0000014">
    <property type="term" value="F:single-stranded DNA endodeoxyribonuclease activity"/>
    <property type="evidence" value="ECO:0007669"/>
    <property type="project" value="TreeGrafter"/>
</dbReference>
<dbReference type="GO" id="GO:0000724">
    <property type="term" value="P:double-strand break repair via homologous recombination"/>
    <property type="evidence" value="ECO:0007669"/>
    <property type="project" value="TreeGrafter"/>
</dbReference>
<dbReference type="GO" id="GO:0003684">
    <property type="term" value="F:damaged DNA binding"/>
    <property type="evidence" value="ECO:0007669"/>
    <property type="project" value="TreeGrafter"/>
</dbReference>
<keyword evidence="2" id="KW-0255">Endonuclease</keyword>
<evidence type="ECO:0000256" key="4">
    <source>
        <dbReference type="ARBA" id="ARBA00022801"/>
    </source>
</evidence>
<evidence type="ECO:0000256" key="6">
    <source>
        <dbReference type="ARBA" id="ARBA00023204"/>
    </source>
</evidence>
<keyword evidence="1" id="KW-0540">Nuclease</keyword>
<dbReference type="SMART" id="SM00891">
    <property type="entry name" value="ERCC4"/>
    <property type="match status" value="1"/>
</dbReference>
<evidence type="ECO:0000256" key="2">
    <source>
        <dbReference type="ARBA" id="ARBA00022759"/>
    </source>
</evidence>
<proteinExistence type="predicted"/>
<dbReference type="Gene3D" id="3.40.50.10130">
    <property type="match status" value="1"/>
</dbReference>